<gene>
    <name evidence="2" type="ORF">HNR44_000974</name>
</gene>
<evidence type="ECO:0000313" key="2">
    <source>
        <dbReference type="EMBL" id="MBB6449025.1"/>
    </source>
</evidence>
<keyword evidence="1" id="KW-0812">Transmembrane</keyword>
<evidence type="ECO:0000256" key="1">
    <source>
        <dbReference type="SAM" id="Phobius"/>
    </source>
</evidence>
<evidence type="ECO:0008006" key="4">
    <source>
        <dbReference type="Google" id="ProtNLM"/>
    </source>
</evidence>
<accession>A0A841PY48</accession>
<comment type="caution">
    <text evidence="2">The sequence shown here is derived from an EMBL/GenBank/DDBJ whole genome shotgun (WGS) entry which is preliminary data.</text>
</comment>
<proteinExistence type="predicted"/>
<dbReference type="InterPro" id="IPR020076">
    <property type="entry name" value="DUF2768"/>
</dbReference>
<reference evidence="2 3" key="1">
    <citation type="submission" date="2020-08" db="EMBL/GenBank/DDBJ databases">
        <title>Genomic Encyclopedia of Type Strains, Phase IV (KMG-IV): sequencing the most valuable type-strain genomes for metagenomic binning, comparative biology and taxonomic classification.</title>
        <authorList>
            <person name="Goeker M."/>
        </authorList>
    </citation>
    <scope>NUCLEOTIDE SEQUENCE [LARGE SCALE GENOMIC DNA]</scope>
    <source>
        <strain evidence="2 3">DSM 21769</strain>
    </source>
</reference>
<dbReference type="EMBL" id="JACHHJ010000001">
    <property type="protein sequence ID" value="MBB6449025.1"/>
    <property type="molecule type" value="Genomic_DNA"/>
</dbReference>
<feature type="transmembrane region" description="Helical" evidence="1">
    <location>
        <begin position="6"/>
        <end position="28"/>
    </location>
</feature>
<keyword evidence="1" id="KW-0472">Membrane</keyword>
<protein>
    <recommendedName>
        <fullName evidence="4">DUF2768 domain-containing protein</fullName>
    </recommendedName>
</protein>
<dbReference type="AlphaFoldDB" id="A0A841PY48"/>
<dbReference type="Proteomes" id="UP000568839">
    <property type="component" value="Unassembled WGS sequence"/>
</dbReference>
<keyword evidence="3" id="KW-1185">Reference proteome</keyword>
<organism evidence="2 3">
    <name type="scientific">Geomicrobium halophilum</name>
    <dbReference type="NCBI Taxonomy" id="549000"/>
    <lineage>
        <taxon>Bacteria</taxon>
        <taxon>Bacillati</taxon>
        <taxon>Bacillota</taxon>
        <taxon>Bacilli</taxon>
        <taxon>Bacillales</taxon>
        <taxon>Geomicrobium</taxon>
    </lineage>
</organism>
<feature type="transmembrane region" description="Helical" evidence="1">
    <location>
        <begin position="35"/>
        <end position="60"/>
    </location>
</feature>
<name>A0A841PY48_9BACL</name>
<keyword evidence="1" id="KW-1133">Transmembrane helix</keyword>
<evidence type="ECO:0000313" key="3">
    <source>
        <dbReference type="Proteomes" id="UP000568839"/>
    </source>
</evidence>
<sequence length="67" mass="7375">MVSALDMMWLSFLGIFLMFVSAITALFGREKLSGFIRFIVLSFSFTCLVVAGLIVLFVVVPGPRADL</sequence>
<dbReference type="Pfam" id="PF10966">
    <property type="entry name" value="DUF2768"/>
    <property type="match status" value="1"/>
</dbReference>
<dbReference type="RefSeq" id="WP_184402955.1">
    <property type="nucleotide sequence ID" value="NZ_JACHHJ010000001.1"/>
</dbReference>